<proteinExistence type="predicted"/>
<feature type="region of interest" description="Disordered" evidence="1">
    <location>
        <begin position="1"/>
        <end position="30"/>
    </location>
</feature>
<evidence type="ECO:0000313" key="3">
    <source>
        <dbReference type="Proteomes" id="UP001194580"/>
    </source>
</evidence>
<comment type="caution">
    <text evidence="2">The sequence shown here is derived from an EMBL/GenBank/DDBJ whole genome shotgun (WGS) entry which is preliminary data.</text>
</comment>
<sequence length="59" mass="6403">MPFFKSNKNKTASANTTPAQTPAQTPRNSIHEQRIGQVKMTHDEALLLVLQKSLGNAAA</sequence>
<evidence type="ECO:0000256" key="1">
    <source>
        <dbReference type="SAM" id="MobiDB-lite"/>
    </source>
</evidence>
<evidence type="ECO:0000313" key="2">
    <source>
        <dbReference type="EMBL" id="KAG0247556.1"/>
    </source>
</evidence>
<accession>A0AAD4CZX6</accession>
<reference evidence="2" key="1">
    <citation type="journal article" date="2020" name="Fungal Divers.">
        <title>Resolving the Mortierellaceae phylogeny through synthesis of multi-gene phylogenetics and phylogenomics.</title>
        <authorList>
            <person name="Vandepol N."/>
            <person name="Liber J."/>
            <person name="Desiro A."/>
            <person name="Na H."/>
            <person name="Kennedy M."/>
            <person name="Barry K."/>
            <person name="Grigoriev I.V."/>
            <person name="Miller A.N."/>
            <person name="O'Donnell K."/>
            <person name="Stajich J.E."/>
            <person name="Bonito G."/>
        </authorList>
    </citation>
    <scope>NUCLEOTIDE SEQUENCE</scope>
    <source>
        <strain evidence="2">NRRL 28262</strain>
    </source>
</reference>
<organism evidence="2 3">
    <name type="scientific">Linnemannia exigua</name>
    <dbReference type="NCBI Taxonomy" id="604196"/>
    <lineage>
        <taxon>Eukaryota</taxon>
        <taxon>Fungi</taxon>
        <taxon>Fungi incertae sedis</taxon>
        <taxon>Mucoromycota</taxon>
        <taxon>Mortierellomycotina</taxon>
        <taxon>Mortierellomycetes</taxon>
        <taxon>Mortierellales</taxon>
        <taxon>Mortierellaceae</taxon>
        <taxon>Linnemannia</taxon>
    </lineage>
</organism>
<keyword evidence="3" id="KW-1185">Reference proteome</keyword>
<feature type="non-terminal residue" evidence="2">
    <location>
        <position position="59"/>
    </location>
</feature>
<dbReference type="Proteomes" id="UP001194580">
    <property type="component" value="Unassembled WGS sequence"/>
</dbReference>
<feature type="compositionally biased region" description="Low complexity" evidence="1">
    <location>
        <begin position="11"/>
        <end position="26"/>
    </location>
</feature>
<protein>
    <submittedName>
        <fullName evidence="2">Uncharacterized protein</fullName>
    </submittedName>
</protein>
<dbReference type="AlphaFoldDB" id="A0AAD4CZX6"/>
<gene>
    <name evidence="2" type="ORF">BGZ95_008586</name>
</gene>
<name>A0AAD4CZX6_9FUNG</name>
<dbReference type="EMBL" id="JAAAIL010004596">
    <property type="protein sequence ID" value="KAG0247556.1"/>
    <property type="molecule type" value="Genomic_DNA"/>
</dbReference>